<dbReference type="GO" id="GO:1902201">
    <property type="term" value="P:negative regulation of bacterial-type flagellum-dependent cell motility"/>
    <property type="evidence" value="ECO:0007669"/>
    <property type="project" value="UniProtKB-UniRule"/>
</dbReference>
<evidence type="ECO:0000256" key="1">
    <source>
        <dbReference type="HAMAP-Rule" id="MF_00525"/>
    </source>
</evidence>
<dbReference type="Proteomes" id="UP000510927">
    <property type="component" value="Chromosome"/>
</dbReference>
<name>A0A7K4HT34_ESCFE</name>
<dbReference type="Pfam" id="PF08971">
    <property type="entry name" value="GlgS"/>
    <property type="match status" value="1"/>
</dbReference>
<gene>
    <name evidence="1 2" type="primary">glgS</name>
    <name evidence="2" type="ORF">HVY52_18870</name>
</gene>
<dbReference type="NCBIfam" id="NF002793">
    <property type="entry name" value="PRK02922.1"/>
    <property type="match status" value="1"/>
</dbReference>
<dbReference type="InterPro" id="IPR015065">
    <property type="entry name" value="GlgS"/>
</dbReference>
<accession>A0A7K4HT34</accession>
<dbReference type="Gene3D" id="1.20.970.20">
    <property type="entry name" value="Glycogen synthesis protein GlgS"/>
    <property type="match status" value="1"/>
</dbReference>
<dbReference type="GO" id="GO:1900191">
    <property type="term" value="P:negative regulation of single-species biofilm formation"/>
    <property type="evidence" value="ECO:0007669"/>
    <property type="project" value="UniProtKB-UniRule"/>
</dbReference>
<dbReference type="InterPro" id="IPR036295">
    <property type="entry name" value="GlgS_sf"/>
</dbReference>
<dbReference type="EMBL" id="CP055675">
    <property type="protein sequence ID" value="QLN01754.1"/>
    <property type="molecule type" value="Genomic_DNA"/>
</dbReference>
<protein>
    <recommendedName>
        <fullName evidence="1">Surface composition regulator</fullName>
    </recommendedName>
</protein>
<evidence type="ECO:0000313" key="3">
    <source>
        <dbReference type="Proteomes" id="UP000510927"/>
    </source>
</evidence>
<comment type="function">
    <text evidence="1">Major determinant of cell surface composition. Negatively regulates motility, adhesion and synthesis of biofilm exopolysaccharides.</text>
</comment>
<organism evidence="2 3">
    <name type="scientific">Escherichia fergusonii</name>
    <dbReference type="NCBI Taxonomy" id="564"/>
    <lineage>
        <taxon>Bacteria</taxon>
        <taxon>Pseudomonadati</taxon>
        <taxon>Pseudomonadota</taxon>
        <taxon>Gammaproteobacteria</taxon>
        <taxon>Enterobacterales</taxon>
        <taxon>Enterobacteriaceae</taxon>
        <taxon>Escherichia</taxon>
    </lineage>
</organism>
<dbReference type="SUPFAM" id="SSF109747">
    <property type="entry name" value="Glycogen synthesis protein GlgS"/>
    <property type="match status" value="1"/>
</dbReference>
<dbReference type="OMA" id="HRSWFCK"/>
<reference evidence="2 3" key="1">
    <citation type="submission" date="2020-06" db="EMBL/GenBank/DDBJ databases">
        <title>REHAB project genomes.</title>
        <authorList>
            <person name="Shaw L.P."/>
        </authorList>
    </citation>
    <scope>NUCLEOTIDE SEQUENCE [LARGE SCALE GENOMIC DNA]</scope>
    <source>
        <strain evidence="2 3">RHB28-C13</strain>
    </source>
</reference>
<evidence type="ECO:0000313" key="2">
    <source>
        <dbReference type="EMBL" id="QLN01754.1"/>
    </source>
</evidence>
<comment type="similarity">
    <text evidence="1">Belongs to the GlgS family.</text>
</comment>
<dbReference type="AlphaFoldDB" id="A0A7K4HT34"/>
<dbReference type="HAMAP" id="MF_00525">
    <property type="entry name" value="GlgS"/>
    <property type="match status" value="1"/>
</dbReference>
<sequence>MLMEDKLNSLNNFDFLAQSFARMHKEGRAVDLPAITGNMDEDQRTWFCERFAFYCHEVEQEQEVALES</sequence>
<proteinExistence type="inferred from homology"/>